<sequence>MVFMEGDLNGHVGNDKRDCEGLNCKLESGRDTQEFKSFKLSHINREYMHFNSVMLREQLVNMINM</sequence>
<dbReference type="AlphaFoldDB" id="A0A2P2QND4"/>
<dbReference type="EMBL" id="GGEC01087951">
    <property type="protein sequence ID" value="MBX68435.1"/>
    <property type="molecule type" value="Transcribed_RNA"/>
</dbReference>
<proteinExistence type="predicted"/>
<evidence type="ECO:0000313" key="1">
    <source>
        <dbReference type="EMBL" id="MBX68435.1"/>
    </source>
</evidence>
<protein>
    <submittedName>
        <fullName evidence="1">Uncharacterized protein</fullName>
    </submittedName>
</protein>
<accession>A0A2P2QND4</accession>
<reference evidence="1" key="1">
    <citation type="submission" date="2018-02" db="EMBL/GenBank/DDBJ databases">
        <title>Rhizophora mucronata_Transcriptome.</title>
        <authorList>
            <person name="Meera S.P."/>
            <person name="Sreeshan A."/>
            <person name="Augustine A."/>
        </authorList>
    </citation>
    <scope>NUCLEOTIDE SEQUENCE</scope>
    <source>
        <tissue evidence="1">Leaf</tissue>
    </source>
</reference>
<name>A0A2P2QND4_RHIMU</name>
<organism evidence="1">
    <name type="scientific">Rhizophora mucronata</name>
    <name type="common">Asiatic mangrove</name>
    <dbReference type="NCBI Taxonomy" id="61149"/>
    <lineage>
        <taxon>Eukaryota</taxon>
        <taxon>Viridiplantae</taxon>
        <taxon>Streptophyta</taxon>
        <taxon>Embryophyta</taxon>
        <taxon>Tracheophyta</taxon>
        <taxon>Spermatophyta</taxon>
        <taxon>Magnoliopsida</taxon>
        <taxon>eudicotyledons</taxon>
        <taxon>Gunneridae</taxon>
        <taxon>Pentapetalae</taxon>
        <taxon>rosids</taxon>
        <taxon>fabids</taxon>
        <taxon>Malpighiales</taxon>
        <taxon>Rhizophoraceae</taxon>
        <taxon>Rhizophora</taxon>
    </lineage>
</organism>